<proteinExistence type="predicted"/>
<evidence type="ECO:0000313" key="2">
    <source>
        <dbReference type="EMBL" id="GBG27192.1"/>
    </source>
</evidence>
<feature type="compositionally biased region" description="Acidic residues" evidence="1">
    <location>
        <begin position="7"/>
        <end position="19"/>
    </location>
</feature>
<dbReference type="EMBL" id="BEYU01000028">
    <property type="protein sequence ID" value="GBG27192.1"/>
    <property type="molecule type" value="Genomic_DNA"/>
</dbReference>
<organism evidence="2 3">
    <name type="scientific">Hondaea fermentalgiana</name>
    <dbReference type="NCBI Taxonomy" id="2315210"/>
    <lineage>
        <taxon>Eukaryota</taxon>
        <taxon>Sar</taxon>
        <taxon>Stramenopiles</taxon>
        <taxon>Bigyra</taxon>
        <taxon>Labyrinthulomycetes</taxon>
        <taxon>Thraustochytrida</taxon>
        <taxon>Thraustochytriidae</taxon>
        <taxon>Hondaea</taxon>
    </lineage>
</organism>
<dbReference type="Proteomes" id="UP000241890">
    <property type="component" value="Unassembled WGS sequence"/>
</dbReference>
<evidence type="ECO:0000313" key="3">
    <source>
        <dbReference type="Proteomes" id="UP000241890"/>
    </source>
</evidence>
<keyword evidence="3" id="KW-1185">Reference proteome</keyword>
<gene>
    <name evidence="2" type="ORF">FCC1311_034152</name>
</gene>
<accession>A0A2R5G814</accession>
<evidence type="ECO:0000256" key="1">
    <source>
        <dbReference type="SAM" id="MobiDB-lite"/>
    </source>
</evidence>
<dbReference type="AlphaFoldDB" id="A0A2R5G814"/>
<dbReference type="OrthoDB" id="78995at2759"/>
<protein>
    <submittedName>
        <fullName evidence="2">Uncharacterized protein</fullName>
    </submittedName>
</protein>
<sequence length="321" mass="35821">MYYGPDPDAEDSGDSDDGENANGKMKIVVAPGSRVQSKHPEPASPVKMEAESRFPRHEDAGIGPGVDFNFGFGSQNSITPTRHGEDDHETSLLRHLQMKFIPDHFRQRYQRNNKRGGLKNLRCFPLCSAGHKERGFCGRPIMLSVKDPDSSPILYARKTDPQDNPKSLLQSRSIVCWAQFLPVNEDLRLRVGTRVPLSSALALERSRQHPLRPWMRGKRLRNADVAGQLVMDGIQVDPLALDADAYFGFNMETKGWHYGWASNKHSCNAEHSVRVFLFRLVQEEVESASGLNMESVHALQQQLYSISSPSLGASRQLGAGD</sequence>
<dbReference type="InParanoid" id="A0A2R5G814"/>
<feature type="region of interest" description="Disordered" evidence="1">
    <location>
        <begin position="1"/>
        <end position="46"/>
    </location>
</feature>
<name>A0A2R5G814_9STRA</name>
<comment type="caution">
    <text evidence="2">The sequence shown here is derived from an EMBL/GenBank/DDBJ whole genome shotgun (WGS) entry which is preliminary data.</text>
</comment>
<reference evidence="2 3" key="1">
    <citation type="submission" date="2017-12" db="EMBL/GenBank/DDBJ databases">
        <title>Sequencing, de novo assembly and annotation of complete genome of a new Thraustochytrid species, strain FCC1311.</title>
        <authorList>
            <person name="Sedici K."/>
            <person name="Godart F."/>
            <person name="Aiese Cigliano R."/>
            <person name="Sanseverino W."/>
            <person name="Barakat M."/>
            <person name="Ortet P."/>
            <person name="Marechal E."/>
            <person name="Cagnac O."/>
            <person name="Amato A."/>
        </authorList>
    </citation>
    <scope>NUCLEOTIDE SEQUENCE [LARGE SCALE GENOMIC DNA]</scope>
</reference>